<dbReference type="PANTHER" id="PTHR43721">
    <property type="entry name" value="ELONGATION FACTOR TU-RELATED"/>
    <property type="match status" value="1"/>
</dbReference>
<dbReference type="PANTHER" id="PTHR43721:SF9">
    <property type="entry name" value="GTP-BINDING PROTEIN 1"/>
    <property type="match status" value="1"/>
</dbReference>
<evidence type="ECO:0000259" key="5">
    <source>
        <dbReference type="PROSITE" id="PS51722"/>
    </source>
</evidence>
<dbReference type="Pfam" id="PF03144">
    <property type="entry name" value="GTP_EFTU_D2"/>
    <property type="match status" value="1"/>
</dbReference>
<reference evidence="6" key="1">
    <citation type="submission" date="2021-01" db="EMBL/GenBank/DDBJ databases">
        <authorList>
            <person name="Corre E."/>
            <person name="Pelletier E."/>
            <person name="Niang G."/>
            <person name="Scheremetjew M."/>
            <person name="Finn R."/>
            <person name="Kale V."/>
            <person name="Holt S."/>
            <person name="Cochrane G."/>
            <person name="Meng A."/>
            <person name="Brown T."/>
            <person name="Cohen L."/>
        </authorList>
    </citation>
    <scope>NUCLEOTIDE SEQUENCE</scope>
    <source>
        <strain evidence="6">FSP1.4</strain>
    </source>
</reference>
<proteinExistence type="inferred from homology"/>
<dbReference type="InterPro" id="IPR009000">
    <property type="entry name" value="Transl_B-barrel_sf"/>
</dbReference>
<dbReference type="SUPFAM" id="SSF50447">
    <property type="entry name" value="Translation proteins"/>
    <property type="match status" value="1"/>
</dbReference>
<gene>
    <name evidence="6" type="ORF">EHAR0213_LOCUS15871</name>
</gene>
<dbReference type="GO" id="GO:0005525">
    <property type="term" value="F:GTP binding"/>
    <property type="evidence" value="ECO:0007669"/>
    <property type="project" value="UniProtKB-KW"/>
</dbReference>
<feature type="compositionally biased region" description="Basic residues" evidence="4">
    <location>
        <begin position="26"/>
        <end position="37"/>
    </location>
</feature>
<dbReference type="SUPFAM" id="SSF52540">
    <property type="entry name" value="P-loop containing nucleoside triphosphate hydrolases"/>
    <property type="match status" value="1"/>
</dbReference>
<dbReference type="Pfam" id="PF00009">
    <property type="entry name" value="GTP_EFTU"/>
    <property type="match status" value="1"/>
</dbReference>
<feature type="region of interest" description="Disordered" evidence="4">
    <location>
        <begin position="1"/>
        <end position="56"/>
    </location>
</feature>
<sequence length="543" mass="60310">MEATESIGGKGQHKDPGQPTTNSKKDKVRKGDRKKKGKTEDEIEETKLTEEMQTLSLADLEAIKHKEKDKEKKDKGQGISSILEETKIDEEILNSLSEEERRGESDIRVAIIGNVDSGKSTLVGVLSKGELDDGRGSARLKVFNFTHEADNGRTSSIGQEIMGFDEENKWVEPERVTATKNQSWGYIAEKSKKLITFIDLCGHEKYLKTTMFGLVGLMPDYCLIVIGANMGITRMTREHLVIALALRIPIFVAITKVDIAPEEVYEKTIKKLQTILESKSAGKNPVFVKEDDADLDMYATEITKGVVCPIFSISSVTGKGVPELKSFTSKLHSRIYLTGKFKPPSAPVEFMIDGFYMVTGVGAVIAGTLTAGTVKKGDRVLLGPDKTGAFMQVIVRGIHYKRVEVDEVVSGQVCCFNIKPVGKKEQIKRNLFRKGMVLVGEDLNPESIWEFTAEIVILHNPTTIKSNYQAVIHCGVIRQAAKIVSISKEHLRMGDKGYVHFKFMYRPEFIKEGSAIMMREGRTKGLGQVCTVVRPSEMLKKKA</sequence>
<evidence type="ECO:0000313" key="6">
    <source>
        <dbReference type="EMBL" id="CAE0356954.1"/>
    </source>
</evidence>
<feature type="domain" description="Tr-type G" evidence="5">
    <location>
        <begin position="104"/>
        <end position="337"/>
    </location>
</feature>
<keyword evidence="3" id="KW-0342">GTP-binding</keyword>
<dbReference type="Gene3D" id="3.40.50.300">
    <property type="entry name" value="P-loop containing nucleotide triphosphate hydrolases"/>
    <property type="match status" value="1"/>
</dbReference>
<dbReference type="CDD" id="cd03708">
    <property type="entry name" value="GTPBP_III"/>
    <property type="match status" value="1"/>
</dbReference>
<evidence type="ECO:0000256" key="4">
    <source>
        <dbReference type="SAM" id="MobiDB-lite"/>
    </source>
</evidence>
<dbReference type="CDD" id="cd03694">
    <property type="entry name" value="GTPBP_II"/>
    <property type="match status" value="1"/>
</dbReference>
<evidence type="ECO:0000256" key="1">
    <source>
        <dbReference type="ARBA" id="ARBA00007249"/>
    </source>
</evidence>
<keyword evidence="2" id="KW-0547">Nucleotide-binding</keyword>
<dbReference type="InterPro" id="IPR009001">
    <property type="entry name" value="Transl_elong_EF1A/Init_IF2_C"/>
</dbReference>
<evidence type="ECO:0000256" key="2">
    <source>
        <dbReference type="ARBA" id="ARBA00022741"/>
    </source>
</evidence>
<dbReference type="Gene3D" id="2.40.30.10">
    <property type="entry name" value="Translation factors"/>
    <property type="match status" value="2"/>
</dbReference>
<dbReference type="AlphaFoldDB" id="A0A7S3JJK6"/>
<dbReference type="EMBL" id="HBII01037307">
    <property type="protein sequence ID" value="CAE0356954.1"/>
    <property type="molecule type" value="Transcribed_RNA"/>
</dbReference>
<dbReference type="SUPFAM" id="SSF50465">
    <property type="entry name" value="EF-Tu/eEF-1alpha/eIF2-gamma C-terminal domain"/>
    <property type="match status" value="1"/>
</dbReference>
<dbReference type="GO" id="GO:0003746">
    <property type="term" value="F:translation elongation factor activity"/>
    <property type="evidence" value="ECO:0007669"/>
    <property type="project" value="TreeGrafter"/>
</dbReference>
<dbReference type="InterPro" id="IPR050055">
    <property type="entry name" value="EF-Tu_GTPase"/>
</dbReference>
<protein>
    <recommendedName>
        <fullName evidence="5">Tr-type G domain-containing protein</fullName>
    </recommendedName>
</protein>
<dbReference type="InterPro" id="IPR004161">
    <property type="entry name" value="EFTu-like_2"/>
</dbReference>
<evidence type="ECO:0000256" key="3">
    <source>
        <dbReference type="ARBA" id="ARBA00023134"/>
    </source>
</evidence>
<dbReference type="InterPro" id="IPR000795">
    <property type="entry name" value="T_Tr_GTP-bd_dom"/>
</dbReference>
<name>A0A7S3JJK6_9SPIT</name>
<dbReference type="PROSITE" id="PS51722">
    <property type="entry name" value="G_TR_2"/>
    <property type="match status" value="1"/>
</dbReference>
<dbReference type="InterPro" id="IPR027417">
    <property type="entry name" value="P-loop_NTPase"/>
</dbReference>
<dbReference type="FunFam" id="3.40.50.300:FF:000091">
    <property type="entry name" value="Probable GTP-binding protein 1"/>
    <property type="match status" value="1"/>
</dbReference>
<organism evidence="6">
    <name type="scientific">Euplotes harpa</name>
    <dbReference type="NCBI Taxonomy" id="151035"/>
    <lineage>
        <taxon>Eukaryota</taxon>
        <taxon>Sar</taxon>
        <taxon>Alveolata</taxon>
        <taxon>Ciliophora</taxon>
        <taxon>Intramacronucleata</taxon>
        <taxon>Spirotrichea</taxon>
        <taxon>Hypotrichia</taxon>
        <taxon>Euplotida</taxon>
        <taxon>Euplotidae</taxon>
        <taxon>Euplotes</taxon>
    </lineage>
</organism>
<comment type="similarity">
    <text evidence="1">Belongs to the TRAFAC class translation factor GTPase superfamily. Classic translation factor GTPase family. EF-Tu/EF-1A subfamily.</text>
</comment>
<dbReference type="GO" id="GO:0003924">
    <property type="term" value="F:GTPase activity"/>
    <property type="evidence" value="ECO:0007669"/>
    <property type="project" value="InterPro"/>
</dbReference>
<accession>A0A7S3JJK6</accession>